<comment type="subcellular location">
    <subcellularLocation>
        <location evidence="1">Nucleus</location>
    </subcellularLocation>
</comment>
<gene>
    <name evidence="10" type="ORF">LANO_0C08460G</name>
</gene>
<dbReference type="GO" id="GO:0003729">
    <property type="term" value="F:mRNA binding"/>
    <property type="evidence" value="ECO:0007669"/>
    <property type="project" value="InterPro"/>
</dbReference>
<dbReference type="SUPFAM" id="SSF48371">
    <property type="entry name" value="ARM repeat"/>
    <property type="match status" value="1"/>
</dbReference>
<keyword evidence="4" id="KW-0747">Spliceosome</keyword>
<feature type="region of interest" description="Disordered" evidence="8">
    <location>
        <begin position="1"/>
        <end position="145"/>
    </location>
</feature>
<dbReference type="InterPro" id="IPR038737">
    <property type="entry name" value="SF3b_su1-like"/>
</dbReference>
<comment type="similarity">
    <text evidence="2">Belongs to the SF3B1 family.</text>
</comment>
<evidence type="ECO:0000256" key="7">
    <source>
        <dbReference type="ARBA" id="ARBA00023242"/>
    </source>
</evidence>
<dbReference type="InterPro" id="IPR054573">
    <property type="entry name" value="PP2A/SF3B1-like_HEAT"/>
</dbReference>
<dbReference type="Proteomes" id="UP000189911">
    <property type="component" value="Chromosome C"/>
</dbReference>
<dbReference type="PANTHER" id="PTHR12097">
    <property type="entry name" value="SPLICING FACTOR 3B, SUBUNIT 1-RELATED"/>
    <property type="match status" value="1"/>
</dbReference>
<dbReference type="SMART" id="SM01349">
    <property type="entry name" value="TOG"/>
    <property type="match status" value="1"/>
</dbReference>
<dbReference type="GO" id="GO:0000245">
    <property type="term" value="P:spliceosomal complex assembly"/>
    <property type="evidence" value="ECO:0007669"/>
    <property type="project" value="InterPro"/>
</dbReference>
<feature type="compositionally biased region" description="Basic and acidic residues" evidence="8">
    <location>
        <begin position="39"/>
        <end position="59"/>
    </location>
</feature>
<evidence type="ECO:0000256" key="1">
    <source>
        <dbReference type="ARBA" id="ARBA00004123"/>
    </source>
</evidence>
<evidence type="ECO:0000256" key="6">
    <source>
        <dbReference type="ARBA" id="ARBA00023187"/>
    </source>
</evidence>
<keyword evidence="11" id="KW-1185">Reference proteome</keyword>
<evidence type="ECO:0000313" key="10">
    <source>
        <dbReference type="EMBL" id="SCU86572.1"/>
    </source>
</evidence>
<proteinExistence type="inferred from homology"/>
<dbReference type="OrthoDB" id="438939at2759"/>
<dbReference type="EMBL" id="LT598446">
    <property type="protein sequence ID" value="SCU86572.1"/>
    <property type="molecule type" value="Genomic_DNA"/>
</dbReference>
<feature type="compositionally biased region" description="Basic and acidic residues" evidence="8">
    <location>
        <begin position="1"/>
        <end position="17"/>
    </location>
</feature>
<keyword evidence="5" id="KW-0677">Repeat</keyword>
<feature type="domain" description="TOG" evidence="9">
    <location>
        <begin position="569"/>
        <end position="808"/>
    </location>
</feature>
<dbReference type="FunFam" id="1.25.10.10:FF:000069">
    <property type="entry name" value="Splicing factor 3B subunit 1"/>
    <property type="match status" value="1"/>
</dbReference>
<keyword evidence="3" id="KW-0507">mRNA processing</keyword>
<evidence type="ECO:0000256" key="4">
    <source>
        <dbReference type="ARBA" id="ARBA00022728"/>
    </source>
</evidence>
<feature type="compositionally biased region" description="Basic and acidic residues" evidence="8">
    <location>
        <begin position="98"/>
        <end position="111"/>
    </location>
</feature>
<name>A0A1G4J9Z7_9SACH</name>
<dbReference type="InterPro" id="IPR016024">
    <property type="entry name" value="ARM-type_fold"/>
</dbReference>
<evidence type="ECO:0000256" key="5">
    <source>
        <dbReference type="ARBA" id="ARBA00022737"/>
    </source>
</evidence>
<dbReference type="InterPro" id="IPR011989">
    <property type="entry name" value="ARM-like"/>
</dbReference>
<dbReference type="Gene3D" id="1.25.10.10">
    <property type="entry name" value="Leucine-rich Repeat Variant"/>
    <property type="match status" value="3"/>
</dbReference>
<protein>
    <submittedName>
        <fullName evidence="10">LANO_0C08460g1_1</fullName>
    </submittedName>
</protein>
<feature type="compositionally biased region" description="Basic and acidic residues" evidence="8">
    <location>
        <begin position="73"/>
        <end position="89"/>
    </location>
</feature>
<dbReference type="Pfam" id="PF22646">
    <property type="entry name" value="PPP2R1A-like_HEAT"/>
    <property type="match status" value="1"/>
</dbReference>
<evidence type="ECO:0000313" key="11">
    <source>
        <dbReference type="Proteomes" id="UP000189911"/>
    </source>
</evidence>
<organism evidence="10 11">
    <name type="scientific">Lachancea nothofagi CBS 11611</name>
    <dbReference type="NCBI Taxonomy" id="1266666"/>
    <lineage>
        <taxon>Eukaryota</taxon>
        <taxon>Fungi</taxon>
        <taxon>Dikarya</taxon>
        <taxon>Ascomycota</taxon>
        <taxon>Saccharomycotina</taxon>
        <taxon>Saccharomycetes</taxon>
        <taxon>Saccharomycetales</taxon>
        <taxon>Saccharomycetaceae</taxon>
        <taxon>Lachancea</taxon>
    </lineage>
</organism>
<evidence type="ECO:0000256" key="8">
    <source>
        <dbReference type="SAM" id="MobiDB-lite"/>
    </source>
</evidence>
<evidence type="ECO:0000259" key="9">
    <source>
        <dbReference type="SMART" id="SM01349"/>
    </source>
</evidence>
<reference evidence="11" key="1">
    <citation type="submission" date="2016-03" db="EMBL/GenBank/DDBJ databases">
        <authorList>
            <person name="Devillers Hugo."/>
        </authorList>
    </citation>
    <scope>NUCLEOTIDE SEQUENCE [LARGE SCALE GENOMIC DNA]</scope>
</reference>
<evidence type="ECO:0000256" key="2">
    <source>
        <dbReference type="ARBA" id="ARBA00005754"/>
    </source>
</evidence>
<dbReference type="AlphaFoldDB" id="A0A1G4J9Z7"/>
<evidence type="ECO:0000256" key="3">
    <source>
        <dbReference type="ARBA" id="ARBA00022664"/>
    </source>
</evidence>
<keyword evidence="7" id="KW-0539">Nucleus</keyword>
<accession>A0A1G4J9Z7</accession>
<sequence length="996" mass="113228">MPEVEFVKKTGANEKRSLTAAYSMPKELQQGLQNDAGEDQLKNKSEAKSVYARESEYQRQRFNLELGQPSSKRPLDEGESAVEKNKNDNNDNSSNKRSRWDITETNDDKTHSAAPPKSTEQSRKSRWDVEKAYQMPETNRKDTKELSKELITDIPGTQDLQFFKPTDRAHFGELLSQKVEFTEEEDKDRQFLRLLLRIKNGKPQTRKLAMRALRDRALDFGGPRIFNRLLPILMDRTLEDQERHLMIKVVDRILNQLQDLVKPYTHRILVVIAPTLIDEDPVTRDIGREIISRLAHCVGLATIITNVRTDIDHQDEYVRNITSRVLAVVAKALGVSTMIPFLKAVCHSRKSWRARHTGMRIIQRIGIFMGIGVLPYLQSLIECISDSLSDEQLPVRIASAQCITSLAQSTFPYGIDTFNVVLEPLWRGIRTHRGRALASFLRALGFLIPLMDAEYAGYYTQEVMRIVRREFHSPDDEMKKAVLLVLQKCCSTEGLTHKEIKEEVMPEFFRNFWNRRIALDRQISKIVIHTTAVLAEKSGCAFSINQLLNPLRDESEPLRVMAVRAVSKMIKSLGSQDIDRRLETRLIDALLIAFQEQTNEDRTILYGFGTVIESLDTRMQPYLPPLVSTVLQRLKHKVPVIRQHAADLCAMMVPAISNCREQAMLNKLNIIMFESLGEVYPEVLGAIIGAMAQIVACVDFAKLQPPANQILPNLTPILRNRHRKVQQNSIVLIGKIADKGPESVPPKEWMRICFELLEMLKSPNKSIRRAATSTFGRIAKTIGPQDILVALLNNLKVQERQLRVCTAVAIGIVAENCGTITVLPAIMNEYKTPDTNVQNGVLKALSFMFEYIGGMSKDYIYATIPLLQDALTDRDLVHRQTAATVTRHLALNCMGKGYEDAFLHLMNLLMPNIFETSPHVIVRITEGIEALRNALGPGIALNYIWAGLFHPAKNVRKAFWNLYNNTYVQCLDSMVPFYPQVEDDQNYMIEEFEALL</sequence>
<dbReference type="GO" id="GO:0005681">
    <property type="term" value="C:spliceosomal complex"/>
    <property type="evidence" value="ECO:0007669"/>
    <property type="project" value="UniProtKB-KW"/>
</dbReference>
<keyword evidence="6" id="KW-0508">mRNA splicing</keyword>
<feature type="compositionally biased region" description="Basic and acidic residues" evidence="8">
    <location>
        <begin position="120"/>
        <end position="131"/>
    </location>
</feature>
<dbReference type="InterPro" id="IPR034085">
    <property type="entry name" value="TOG"/>
</dbReference>